<keyword evidence="4" id="KW-1185">Reference proteome</keyword>
<dbReference type="InterPro" id="IPR036390">
    <property type="entry name" value="WH_DNA-bd_sf"/>
</dbReference>
<evidence type="ECO:0000313" key="4">
    <source>
        <dbReference type="Proteomes" id="UP000287188"/>
    </source>
</evidence>
<comment type="caution">
    <text evidence="3">The sequence shown here is derived from an EMBL/GenBank/DDBJ whole genome shotgun (WGS) entry which is preliminary data.</text>
</comment>
<sequence length="111" mass="12423">MLDRAEEVVREQGRASISLLQRRLKVGYSRAARLIDLLEQRGIIGQSVDGGRAREVYDNSHRGGDGHSLADEADDIMAEEKARNDFLRSQASSRFQHNPSSRAAIDDEEID</sequence>
<dbReference type="SMART" id="SM00843">
    <property type="entry name" value="Ftsk_gamma"/>
    <property type="match status" value="1"/>
</dbReference>
<protein>
    <recommendedName>
        <fullName evidence="2">FtsK gamma domain-containing protein</fullName>
    </recommendedName>
</protein>
<dbReference type="RefSeq" id="WP_246035335.1">
    <property type="nucleotide sequence ID" value="NZ_BIFS01000001.1"/>
</dbReference>
<reference evidence="4" key="1">
    <citation type="submission" date="2018-12" db="EMBL/GenBank/DDBJ databases">
        <title>Tengunoibacter tsumagoiensis gen. nov., sp. nov., Dictyobacter kobayashii sp. nov., D. alpinus sp. nov., and D. joshuensis sp. nov. and description of Dictyobacteraceae fam. nov. within the order Ktedonobacterales isolated from Tengu-no-mugimeshi.</title>
        <authorList>
            <person name="Wang C.M."/>
            <person name="Zheng Y."/>
            <person name="Sakai Y."/>
            <person name="Toyoda A."/>
            <person name="Minakuchi Y."/>
            <person name="Abe K."/>
            <person name="Yokota A."/>
            <person name="Yabe S."/>
        </authorList>
    </citation>
    <scope>NUCLEOTIDE SEQUENCE [LARGE SCALE GENOMIC DNA]</scope>
    <source>
        <strain evidence="4">Uno11</strain>
    </source>
</reference>
<dbReference type="AlphaFoldDB" id="A0A402AH59"/>
<dbReference type="InterPro" id="IPR036388">
    <property type="entry name" value="WH-like_DNA-bd_sf"/>
</dbReference>
<dbReference type="SUPFAM" id="SSF46785">
    <property type="entry name" value="Winged helix' DNA-binding domain"/>
    <property type="match status" value="1"/>
</dbReference>
<feature type="compositionally biased region" description="Polar residues" evidence="1">
    <location>
        <begin position="87"/>
        <end position="101"/>
    </location>
</feature>
<dbReference type="Gene3D" id="1.10.10.10">
    <property type="entry name" value="Winged helix-like DNA-binding domain superfamily/Winged helix DNA-binding domain"/>
    <property type="match status" value="1"/>
</dbReference>
<evidence type="ECO:0000256" key="1">
    <source>
        <dbReference type="SAM" id="MobiDB-lite"/>
    </source>
</evidence>
<accession>A0A402AH59</accession>
<name>A0A402AH59_9CHLR</name>
<feature type="domain" description="FtsK gamma" evidence="2">
    <location>
        <begin position="1"/>
        <end position="61"/>
    </location>
</feature>
<feature type="region of interest" description="Disordered" evidence="1">
    <location>
        <begin position="49"/>
        <end position="111"/>
    </location>
</feature>
<gene>
    <name evidence="3" type="ORF">KDK_22510</name>
</gene>
<dbReference type="Proteomes" id="UP000287188">
    <property type="component" value="Unassembled WGS sequence"/>
</dbReference>
<organism evidence="3 4">
    <name type="scientific">Dictyobacter kobayashii</name>
    <dbReference type="NCBI Taxonomy" id="2014872"/>
    <lineage>
        <taxon>Bacteria</taxon>
        <taxon>Bacillati</taxon>
        <taxon>Chloroflexota</taxon>
        <taxon>Ktedonobacteria</taxon>
        <taxon>Ktedonobacterales</taxon>
        <taxon>Dictyobacteraceae</taxon>
        <taxon>Dictyobacter</taxon>
    </lineage>
</organism>
<dbReference type="InterPro" id="IPR018541">
    <property type="entry name" value="Ftsk_gamma"/>
</dbReference>
<evidence type="ECO:0000259" key="2">
    <source>
        <dbReference type="SMART" id="SM00843"/>
    </source>
</evidence>
<dbReference type="EMBL" id="BIFS01000001">
    <property type="protein sequence ID" value="GCE18451.1"/>
    <property type="molecule type" value="Genomic_DNA"/>
</dbReference>
<proteinExistence type="predicted"/>
<dbReference type="Pfam" id="PF09397">
    <property type="entry name" value="FtsK_gamma"/>
    <property type="match status" value="1"/>
</dbReference>
<feature type="compositionally biased region" description="Basic and acidic residues" evidence="1">
    <location>
        <begin position="51"/>
        <end position="70"/>
    </location>
</feature>
<evidence type="ECO:0000313" key="3">
    <source>
        <dbReference type="EMBL" id="GCE18451.1"/>
    </source>
</evidence>